<comment type="caution">
    <text evidence="1">The sequence shown here is derived from an EMBL/GenBank/DDBJ whole genome shotgun (WGS) entry which is preliminary data.</text>
</comment>
<evidence type="ECO:0000313" key="1">
    <source>
        <dbReference type="EMBL" id="KCZ58297.1"/>
    </source>
</evidence>
<organism evidence="1 2">
    <name type="scientific">Hyphomonas chukchiensis</name>
    <dbReference type="NCBI Taxonomy" id="1280947"/>
    <lineage>
        <taxon>Bacteria</taxon>
        <taxon>Pseudomonadati</taxon>
        <taxon>Pseudomonadota</taxon>
        <taxon>Alphaproteobacteria</taxon>
        <taxon>Hyphomonadales</taxon>
        <taxon>Hyphomonadaceae</taxon>
        <taxon>Hyphomonas</taxon>
    </lineage>
</organism>
<gene>
    <name evidence="1" type="ORF">HY30_16450</name>
</gene>
<accession>A0A062UMP4</accession>
<dbReference type="AlphaFoldDB" id="A0A062UMP4"/>
<dbReference type="EMBL" id="AWFG01000023">
    <property type="protein sequence ID" value="KCZ58297.1"/>
    <property type="molecule type" value="Genomic_DNA"/>
</dbReference>
<proteinExistence type="predicted"/>
<evidence type="ECO:0000313" key="2">
    <source>
        <dbReference type="Proteomes" id="UP000027190"/>
    </source>
</evidence>
<name>A0A062UMP4_9PROT</name>
<keyword evidence="2" id="KW-1185">Reference proteome</keyword>
<dbReference type="Proteomes" id="UP000027190">
    <property type="component" value="Unassembled WGS sequence"/>
</dbReference>
<reference evidence="1 2" key="1">
    <citation type="journal article" date="2014" name="Antonie Van Leeuwenhoek">
        <title>Hyphomonas beringensis sp. nov. and Hyphomonas chukchiensis sp. nov., isolated from surface seawater of the Bering Sea and Chukchi Sea.</title>
        <authorList>
            <person name="Li C."/>
            <person name="Lai Q."/>
            <person name="Li G."/>
            <person name="Dong C."/>
            <person name="Wang J."/>
            <person name="Liao Y."/>
            <person name="Shao Z."/>
        </authorList>
    </citation>
    <scope>NUCLEOTIDE SEQUENCE [LARGE SCALE GENOMIC DNA]</scope>
    <source>
        <strain evidence="1 2">BH-BN04-4</strain>
    </source>
</reference>
<sequence>MGNFCGVEGDICGVAEGFQGYFEGIPWPMPGNMPRQQAAIGCRGVRTDEMEFEPGDWIASKMPQCDDVRMSSTDEEDAH</sequence>
<protein>
    <submittedName>
        <fullName evidence="1">Uncharacterized protein</fullName>
    </submittedName>
</protein>